<accession>A0A3D8J4I3</accession>
<dbReference type="Proteomes" id="UP000257045">
    <property type="component" value="Unassembled WGS sequence"/>
</dbReference>
<evidence type="ECO:0000313" key="3">
    <source>
        <dbReference type="Proteomes" id="UP000257045"/>
    </source>
</evidence>
<comment type="caution">
    <text evidence="2">The sequence shown here is derived from an EMBL/GenBank/DDBJ whole genome shotgun (WGS) entry which is preliminary data.</text>
</comment>
<reference evidence="2 3" key="1">
    <citation type="submission" date="2018-04" db="EMBL/GenBank/DDBJ databases">
        <title>Novel Campyloabacter and Helicobacter Species and Strains.</title>
        <authorList>
            <person name="Mannion A.J."/>
            <person name="Shen Z."/>
            <person name="Fox J.G."/>
        </authorList>
    </citation>
    <scope>NUCLEOTIDE SEQUENCE [LARGE SCALE GENOMIC DNA]</scope>
    <source>
        <strain evidence="2 3">MIT 04-9366</strain>
    </source>
</reference>
<dbReference type="Pfam" id="PF22882">
    <property type="entry name" value="GT-D-like"/>
    <property type="match status" value="1"/>
</dbReference>
<evidence type="ECO:0000313" key="2">
    <source>
        <dbReference type="EMBL" id="RDU72126.1"/>
    </source>
</evidence>
<dbReference type="AlphaFoldDB" id="A0A3D8J4I3"/>
<sequence length="253" mass="29294">MFLLYKSGITDLLFNREWNKLCNNAGFFIDQSEDKKKAAEKFYEIMIQATSNCDVFGTWNGWHDFEKYFIQNFCNATPMIVGYSFFGPNIDAETPFSYALKDATVLVVHPFAQSIQSQYKNYDKLFINKKVLPRFNLKTFQAVQTAGGEIDKRFKSWFEALDWMSEEISKIDFDIALIGCGAYGFPLASRIKNIGKIAIHCGGTLQLLFGIKGRRWEKEQPSVGQILFNEHWVYPNQNERIKNAQKIEDGCYW</sequence>
<evidence type="ECO:0000259" key="1">
    <source>
        <dbReference type="Pfam" id="PF22882"/>
    </source>
</evidence>
<feature type="domain" description="GT-D fold-like" evidence="1">
    <location>
        <begin position="158"/>
        <end position="206"/>
    </location>
</feature>
<name>A0A3D8J4I3_9HELI</name>
<dbReference type="InterPro" id="IPR055171">
    <property type="entry name" value="GT-D-like"/>
</dbReference>
<keyword evidence="3" id="KW-1185">Reference proteome</keyword>
<dbReference type="EMBL" id="NXLV01000001">
    <property type="protein sequence ID" value="RDU72126.1"/>
    <property type="molecule type" value="Genomic_DNA"/>
</dbReference>
<gene>
    <name evidence="2" type="ORF">CQA58_00545</name>
</gene>
<protein>
    <recommendedName>
        <fullName evidence="1">GT-D fold-like domain-containing protein</fullName>
    </recommendedName>
</protein>
<organism evidence="2 3">
    <name type="scientific">Helicobacter brantae</name>
    <dbReference type="NCBI Taxonomy" id="375927"/>
    <lineage>
        <taxon>Bacteria</taxon>
        <taxon>Pseudomonadati</taxon>
        <taxon>Campylobacterota</taxon>
        <taxon>Epsilonproteobacteria</taxon>
        <taxon>Campylobacterales</taxon>
        <taxon>Helicobacteraceae</taxon>
        <taxon>Helicobacter</taxon>
    </lineage>
</organism>
<proteinExistence type="predicted"/>